<dbReference type="GeneID" id="26627345"/>
<gene>
    <name evidence="1" type="ORF">YenMTG1_022</name>
</gene>
<dbReference type="KEGG" id="vg:26627345"/>
<name>A0A0B5A432_9CAUD</name>
<evidence type="ECO:0000313" key="1">
    <source>
        <dbReference type="EMBL" id="AJD81831.1"/>
    </source>
</evidence>
<proteinExistence type="predicted"/>
<dbReference type="RefSeq" id="YP_009200283.1">
    <property type="nucleotide sequence ID" value="NC_028820.1"/>
</dbReference>
<sequence>MYKLNPDQFECLICCVEMYVNSDIPEICVTSKVLYNELKTVEAHNNAIVFFTGEDAEICICEDIARHILKLKNLLC</sequence>
<reference evidence="1 2" key="1">
    <citation type="submission" date="2014-11" db="EMBL/GenBank/DDBJ databases">
        <title>Complete genome sequence of vB_YenM_TG1, a broad host range bacteriophage which infects Yersinia enterocolitica.</title>
        <authorList>
            <person name="Leon-Velarde C.G."/>
            <person name="Kropinski A.M."/>
            <person name="Chen S."/>
            <person name="Griffiths M.W."/>
            <person name="Odumeru J.A."/>
        </authorList>
    </citation>
    <scope>NUCLEOTIDE SEQUENCE [LARGE SCALE GENOMIC DNA]</scope>
</reference>
<dbReference type="EMBL" id="KP202158">
    <property type="protein sequence ID" value="AJD81831.1"/>
    <property type="molecule type" value="Genomic_DNA"/>
</dbReference>
<organism evidence="1 2">
    <name type="scientific">Yersinia phage vB_YenM_TG1</name>
    <dbReference type="NCBI Taxonomy" id="1589265"/>
    <lineage>
        <taxon>Viruses</taxon>
        <taxon>Duplodnaviria</taxon>
        <taxon>Heunggongvirae</taxon>
        <taxon>Uroviricota</taxon>
        <taxon>Caudoviricetes</taxon>
        <taxon>Pantevenvirales</taxon>
        <taxon>Straboviridae</taxon>
        <taxon>Tevenvirinae</taxon>
        <taxon>Tegunavirus</taxon>
        <taxon>Tegunavirus yenmtg1</taxon>
    </lineage>
</organism>
<keyword evidence="2" id="KW-1185">Reference proteome</keyword>
<accession>A0A0B5A432</accession>
<dbReference type="Proteomes" id="UP000031805">
    <property type="component" value="Segment"/>
</dbReference>
<protein>
    <submittedName>
        <fullName evidence="1">Uncharacterized protein</fullName>
    </submittedName>
</protein>
<evidence type="ECO:0000313" key="2">
    <source>
        <dbReference type="Proteomes" id="UP000031805"/>
    </source>
</evidence>